<evidence type="ECO:0000256" key="5">
    <source>
        <dbReference type="SAM" id="Phobius"/>
    </source>
</evidence>
<dbReference type="InterPro" id="IPR031152">
    <property type="entry name" value="PLXDC"/>
</dbReference>
<organism evidence="7">
    <name type="scientific">Cacopsylla melanoneura</name>
    <dbReference type="NCBI Taxonomy" id="428564"/>
    <lineage>
        <taxon>Eukaryota</taxon>
        <taxon>Metazoa</taxon>
        <taxon>Ecdysozoa</taxon>
        <taxon>Arthropoda</taxon>
        <taxon>Hexapoda</taxon>
        <taxon>Insecta</taxon>
        <taxon>Pterygota</taxon>
        <taxon>Neoptera</taxon>
        <taxon>Paraneoptera</taxon>
        <taxon>Hemiptera</taxon>
        <taxon>Sternorrhyncha</taxon>
        <taxon>Psylloidea</taxon>
        <taxon>Psyllidae</taxon>
        <taxon>Psyllinae</taxon>
        <taxon>Cacopsylla</taxon>
    </lineage>
</organism>
<dbReference type="EMBL" id="HBUF01523134">
    <property type="protein sequence ID" value="CAG6749380.1"/>
    <property type="molecule type" value="Transcribed_RNA"/>
</dbReference>
<name>A0A8D8ZLU3_9HEMI</name>
<evidence type="ECO:0000256" key="3">
    <source>
        <dbReference type="ARBA" id="ARBA00022729"/>
    </source>
</evidence>
<proteinExistence type="predicted"/>
<reference evidence="7" key="1">
    <citation type="submission" date="2021-05" db="EMBL/GenBank/DDBJ databases">
        <authorList>
            <person name="Alioto T."/>
            <person name="Alioto T."/>
            <person name="Gomez Garrido J."/>
        </authorList>
    </citation>
    <scope>NUCLEOTIDE SEQUENCE</scope>
</reference>
<dbReference type="PANTHER" id="PTHR13055">
    <property type="entry name" value="TUMOR ENDOTHELIAL MARKER 7 RELATED"/>
    <property type="match status" value="1"/>
</dbReference>
<evidence type="ECO:0000313" key="7">
    <source>
        <dbReference type="EMBL" id="CAG6749379.1"/>
    </source>
</evidence>
<comment type="subcellular location">
    <subcellularLocation>
        <location evidence="1">Membrane</location>
        <topology evidence="1">Single-pass type I membrane protein</topology>
    </subcellularLocation>
</comment>
<keyword evidence="2 5" id="KW-0812">Transmembrane</keyword>
<feature type="signal peptide" evidence="6">
    <location>
        <begin position="1"/>
        <end position="26"/>
    </location>
</feature>
<keyword evidence="4 5" id="KW-1133">Transmembrane helix</keyword>
<dbReference type="GO" id="GO:0016020">
    <property type="term" value="C:membrane"/>
    <property type="evidence" value="ECO:0007669"/>
    <property type="project" value="UniProtKB-SubCell"/>
</dbReference>
<evidence type="ECO:0000256" key="1">
    <source>
        <dbReference type="ARBA" id="ARBA00004479"/>
    </source>
</evidence>
<feature type="transmembrane region" description="Helical" evidence="5">
    <location>
        <begin position="329"/>
        <end position="350"/>
    </location>
</feature>
<sequence>MNGQWMKHVPVCLLIILCGAVSKGVATNTNIYYEVSEIRDVEKVKELWLELTDENSTTGIYSIEKEKDIYNRTTGGEPKKSKAVSDYNQQHLAHKLSFNFPAFGETAKNVLILNGKMRFTKFPKEKLFQIIKYEMELENTDVIPIVPLHTDLDLVDLYNHTESNESFIRSFDNGNQFTVSWENMEYIQEPFLTRSYTFQATLYRTGDIAFVYKSVALPEPKYRGIKKEYKDKIYHHHNVNLTHITISNWTAIYMKPLPTCLNHKDCHSCLTDSSTSHMNCSWCPSANLCSMEVDKNHPKWKLNNCNREAITEAQLCSISTEDKIENKTILIGVIIFLSVCLGIVLIKFILRVK</sequence>
<accession>A0A8D8ZLU3</accession>
<dbReference type="EMBL" id="HBUF01523135">
    <property type="protein sequence ID" value="CAG6749381.1"/>
    <property type="molecule type" value="Transcribed_RNA"/>
</dbReference>
<feature type="chain" id="PRO_5036262682" evidence="6">
    <location>
        <begin position="27"/>
        <end position="353"/>
    </location>
</feature>
<evidence type="ECO:0000256" key="2">
    <source>
        <dbReference type="ARBA" id="ARBA00022692"/>
    </source>
</evidence>
<dbReference type="PANTHER" id="PTHR13055:SF12">
    <property type="entry name" value="LD40707P"/>
    <property type="match status" value="1"/>
</dbReference>
<dbReference type="EMBL" id="HBUF01523133">
    <property type="protein sequence ID" value="CAG6749379.1"/>
    <property type="molecule type" value="Transcribed_RNA"/>
</dbReference>
<protein>
    <submittedName>
        <fullName evidence="7">Plexin domain-containing protein 2</fullName>
    </submittedName>
</protein>
<dbReference type="AlphaFoldDB" id="A0A8D8ZLU3"/>
<evidence type="ECO:0000256" key="4">
    <source>
        <dbReference type="ARBA" id="ARBA00022989"/>
    </source>
</evidence>
<keyword evidence="3 6" id="KW-0732">Signal</keyword>
<keyword evidence="5" id="KW-0472">Membrane</keyword>
<evidence type="ECO:0000256" key="6">
    <source>
        <dbReference type="SAM" id="SignalP"/>
    </source>
</evidence>